<feature type="region of interest" description="Disordered" evidence="4">
    <location>
        <begin position="318"/>
        <end position="420"/>
    </location>
</feature>
<dbReference type="InterPro" id="IPR051159">
    <property type="entry name" value="Hexapeptide_acetyltransf"/>
</dbReference>
<keyword evidence="7" id="KW-1185">Reference proteome</keyword>
<comment type="similarity">
    <text evidence="1">Belongs to the transferase hexapeptide repeat family.</text>
</comment>
<feature type="compositionally biased region" description="Basic and acidic residues" evidence="4">
    <location>
        <begin position="331"/>
        <end position="345"/>
    </location>
</feature>
<name>A0A6A7AMM3_9PLEO</name>
<dbReference type="GO" id="GO:0008374">
    <property type="term" value="F:O-acyltransferase activity"/>
    <property type="evidence" value="ECO:0007669"/>
    <property type="project" value="TreeGrafter"/>
</dbReference>
<dbReference type="OrthoDB" id="25818at2759"/>
<feature type="region of interest" description="Disordered" evidence="4">
    <location>
        <begin position="26"/>
        <end position="193"/>
    </location>
</feature>
<dbReference type="Pfam" id="PF00132">
    <property type="entry name" value="Hexapep"/>
    <property type="match status" value="1"/>
</dbReference>
<organism evidence="6 7">
    <name type="scientific">Plenodomus tracheiphilus IPT5</name>
    <dbReference type="NCBI Taxonomy" id="1408161"/>
    <lineage>
        <taxon>Eukaryota</taxon>
        <taxon>Fungi</taxon>
        <taxon>Dikarya</taxon>
        <taxon>Ascomycota</taxon>
        <taxon>Pezizomycotina</taxon>
        <taxon>Dothideomycetes</taxon>
        <taxon>Pleosporomycetidae</taxon>
        <taxon>Pleosporales</taxon>
        <taxon>Pleosporineae</taxon>
        <taxon>Leptosphaeriaceae</taxon>
        <taxon>Plenodomus</taxon>
    </lineage>
</organism>
<dbReference type="Gene3D" id="2.160.10.10">
    <property type="entry name" value="Hexapeptide repeat proteins"/>
    <property type="match status" value="1"/>
</dbReference>
<sequence>MSTILQMQSFPSSPFGLREKNFESFAPAFTSNNGRSSRSPPSNDTRETSSTGVTPWTSDAPKPQDGVDPSRNSTSPPMANGASPEDPNKRTCSGPDPDESARPSPDDSTGPANHPPIAYQPAALHHAGHSSKDNTLQRTLPALDRSEIERRWATEPRQLPQSAYRDVQRHEPRPTESFQSRGPSNSTHSLLNVSSDANYDDEDAQDLARPGVQVGLNKRKRQFAYRTKTGCGTCRKRKKKCDETKPECNNCLRGGFTCAGYSNKVPWPRPVAVKAPPPPLQAKERASREITSAYPTCPVCNQIHIPHRENRRTTLASYPPESQAQVSDGLDGGRNRPIVIKDERNPPVSSSWTGNGWSESAAPPPPLRTSYPSDPHTYAQPANISNHERPTAREKPVHHQHPSQPLHQQHDSRVYQQTPQSMSQGMISTLAPVVPAKTTTHHHQVAQHTRQLPPPPPPPVMVPPTVAPSGPPPALYKPLLWMHKSEKEKMLAGLPFLPCDRELVNERTHCAGAVYQFNSTANAAVSIAKDERARCFKTIVAARWIPPHTTEHPIVGHLGGNVYVATPFYCDYGYNLSIAENVIIGANCEFHDSARIVIGANTRLGNRIIIITMKTPTDNRALKGSNGTEIAQEVFIGKNVYIGDGCIIEAGVRIGDNAIVRAGSVVVRNLPRDCVAHGNPAFG</sequence>
<dbReference type="GO" id="GO:0016407">
    <property type="term" value="F:acetyltransferase activity"/>
    <property type="evidence" value="ECO:0007669"/>
    <property type="project" value="InterPro"/>
</dbReference>
<feature type="compositionally biased region" description="Polar residues" evidence="4">
    <location>
        <begin position="176"/>
        <end position="193"/>
    </location>
</feature>
<evidence type="ECO:0000313" key="7">
    <source>
        <dbReference type="Proteomes" id="UP000799423"/>
    </source>
</evidence>
<dbReference type="InterPro" id="IPR024688">
    <property type="entry name" value="Mac_dom"/>
</dbReference>
<reference evidence="6" key="1">
    <citation type="submission" date="2020-01" db="EMBL/GenBank/DDBJ databases">
        <authorList>
            <consortium name="DOE Joint Genome Institute"/>
            <person name="Haridas S."/>
            <person name="Albert R."/>
            <person name="Binder M."/>
            <person name="Bloem J."/>
            <person name="Labutti K."/>
            <person name="Salamov A."/>
            <person name="Andreopoulos B."/>
            <person name="Baker S.E."/>
            <person name="Barry K."/>
            <person name="Bills G."/>
            <person name="Bluhm B.H."/>
            <person name="Cannon C."/>
            <person name="Castanera R."/>
            <person name="Culley D.E."/>
            <person name="Daum C."/>
            <person name="Ezra D."/>
            <person name="Gonzalez J.B."/>
            <person name="Henrissat B."/>
            <person name="Kuo A."/>
            <person name="Liang C."/>
            <person name="Lipzen A."/>
            <person name="Lutzoni F."/>
            <person name="Magnuson J."/>
            <person name="Mondo S."/>
            <person name="Nolan M."/>
            <person name="Ohm R."/>
            <person name="Pangilinan J."/>
            <person name="Park H.-J."/>
            <person name="Ramirez L."/>
            <person name="Alfaro M."/>
            <person name="Sun H."/>
            <person name="Tritt A."/>
            <person name="Yoshinaga Y."/>
            <person name="Zwiers L.-H."/>
            <person name="Turgeon B.G."/>
            <person name="Goodwin S.B."/>
            <person name="Spatafora J.W."/>
            <person name="Crous P.W."/>
            <person name="Grigoriev I.V."/>
        </authorList>
    </citation>
    <scope>NUCLEOTIDE SEQUENCE</scope>
    <source>
        <strain evidence="6">IPT5</strain>
    </source>
</reference>
<dbReference type="Proteomes" id="UP000799423">
    <property type="component" value="Unassembled WGS sequence"/>
</dbReference>
<evidence type="ECO:0000256" key="2">
    <source>
        <dbReference type="ARBA" id="ARBA00022679"/>
    </source>
</evidence>
<dbReference type="SUPFAM" id="SSF51161">
    <property type="entry name" value="Trimeric LpxA-like enzymes"/>
    <property type="match status" value="1"/>
</dbReference>
<dbReference type="SMART" id="SM00066">
    <property type="entry name" value="GAL4"/>
    <property type="match status" value="1"/>
</dbReference>
<evidence type="ECO:0000313" key="6">
    <source>
        <dbReference type="EMBL" id="KAF2844242.1"/>
    </source>
</evidence>
<dbReference type="GO" id="GO:0000981">
    <property type="term" value="F:DNA-binding transcription factor activity, RNA polymerase II-specific"/>
    <property type="evidence" value="ECO:0007669"/>
    <property type="project" value="InterPro"/>
</dbReference>
<feature type="domain" description="Zn(2)-C6 fungal-type" evidence="5">
    <location>
        <begin position="230"/>
        <end position="258"/>
    </location>
</feature>
<evidence type="ECO:0000256" key="3">
    <source>
        <dbReference type="ARBA" id="ARBA00023242"/>
    </source>
</evidence>
<dbReference type="AlphaFoldDB" id="A0A6A7AMM3"/>
<keyword evidence="2" id="KW-0808">Transferase</keyword>
<dbReference type="CDD" id="cd00067">
    <property type="entry name" value="GAL4"/>
    <property type="match status" value="1"/>
</dbReference>
<proteinExistence type="inferred from homology"/>
<dbReference type="InterPro" id="IPR036864">
    <property type="entry name" value="Zn2-C6_fun-type_DNA-bd_sf"/>
</dbReference>
<feature type="compositionally biased region" description="Polar residues" evidence="4">
    <location>
        <begin position="347"/>
        <end position="358"/>
    </location>
</feature>
<dbReference type="PROSITE" id="PS00463">
    <property type="entry name" value="ZN2_CY6_FUNGAL_1"/>
    <property type="match status" value="1"/>
</dbReference>
<dbReference type="Pfam" id="PF12464">
    <property type="entry name" value="Mac"/>
    <property type="match status" value="1"/>
</dbReference>
<dbReference type="PANTHER" id="PTHR23416:SF76">
    <property type="entry name" value="ZN(II)2CYS6 TRANSCRIPTION FACTOR (EUROFUNG)"/>
    <property type="match status" value="1"/>
</dbReference>
<evidence type="ECO:0000256" key="1">
    <source>
        <dbReference type="ARBA" id="ARBA00007274"/>
    </source>
</evidence>
<dbReference type="GO" id="GO:0008270">
    <property type="term" value="F:zinc ion binding"/>
    <property type="evidence" value="ECO:0007669"/>
    <property type="project" value="InterPro"/>
</dbReference>
<dbReference type="InterPro" id="IPR001451">
    <property type="entry name" value="Hexapep"/>
</dbReference>
<dbReference type="InterPro" id="IPR001138">
    <property type="entry name" value="Zn2Cys6_DnaBD"/>
</dbReference>
<dbReference type="PROSITE" id="PS50048">
    <property type="entry name" value="ZN2_CY6_FUNGAL_2"/>
    <property type="match status" value="1"/>
</dbReference>
<dbReference type="InterPro" id="IPR011004">
    <property type="entry name" value="Trimer_LpxA-like_sf"/>
</dbReference>
<feature type="compositionally biased region" description="Basic and acidic residues" evidence="4">
    <location>
        <begin position="144"/>
        <end position="154"/>
    </location>
</feature>
<dbReference type="PANTHER" id="PTHR23416">
    <property type="entry name" value="SIALIC ACID SYNTHASE-RELATED"/>
    <property type="match status" value="1"/>
</dbReference>
<evidence type="ECO:0000259" key="5">
    <source>
        <dbReference type="PROSITE" id="PS50048"/>
    </source>
</evidence>
<feature type="compositionally biased region" description="Polar residues" evidence="4">
    <location>
        <begin position="48"/>
        <end position="57"/>
    </location>
</feature>
<feature type="region of interest" description="Disordered" evidence="4">
    <location>
        <begin position="439"/>
        <end position="458"/>
    </location>
</feature>
<feature type="compositionally biased region" description="Low complexity" evidence="4">
    <location>
        <begin position="31"/>
        <end position="43"/>
    </location>
</feature>
<dbReference type="SMART" id="SM01266">
    <property type="entry name" value="Mac"/>
    <property type="match status" value="1"/>
</dbReference>
<evidence type="ECO:0000256" key="4">
    <source>
        <dbReference type="SAM" id="MobiDB-lite"/>
    </source>
</evidence>
<protein>
    <submittedName>
        <fullName evidence="6">Maltose O-acetyltransferas-like protein</fullName>
    </submittedName>
</protein>
<accession>A0A6A7AMM3</accession>
<dbReference type="Gene3D" id="4.10.240.10">
    <property type="entry name" value="Zn(2)-C6 fungal-type DNA-binding domain"/>
    <property type="match status" value="1"/>
</dbReference>
<gene>
    <name evidence="6" type="ORF">T440DRAFT_523653</name>
</gene>
<feature type="compositionally biased region" description="Basic and acidic residues" evidence="4">
    <location>
        <begin position="386"/>
        <end position="397"/>
    </location>
</feature>
<dbReference type="EMBL" id="MU006397">
    <property type="protein sequence ID" value="KAF2844242.1"/>
    <property type="molecule type" value="Genomic_DNA"/>
</dbReference>
<dbReference type="SUPFAM" id="SSF57701">
    <property type="entry name" value="Zn2/Cys6 DNA-binding domain"/>
    <property type="match status" value="1"/>
</dbReference>
<dbReference type="Pfam" id="PF00172">
    <property type="entry name" value="Zn_clus"/>
    <property type="match status" value="1"/>
</dbReference>
<keyword evidence="3" id="KW-0539">Nucleus</keyword>